<name>A0AA96KSN8_9CAUD</name>
<reference evidence="2" key="1">
    <citation type="submission" date="2023-08" db="EMBL/GenBank/DDBJ databases">
        <authorList>
            <person name="Nazir A."/>
        </authorList>
    </citation>
    <scope>NUCLEOTIDE SEQUENCE</scope>
</reference>
<protein>
    <submittedName>
        <fullName evidence="2">Uncharacterized protein</fullName>
    </submittedName>
</protein>
<accession>A0AA96KSN8</accession>
<dbReference type="EMBL" id="OR481006">
    <property type="protein sequence ID" value="WNO47537.1"/>
    <property type="molecule type" value="Genomic_DNA"/>
</dbReference>
<sequence>MFVAIFMILGWLLLVSGNLVWIGHGIYELFTTDQGFFTVLFSNGFYWLIQMVSGFISIALGYALLDKK</sequence>
<keyword evidence="1" id="KW-1133">Transmembrane helix</keyword>
<proteinExistence type="predicted"/>
<organism evidence="2">
    <name type="scientific">Staphylococcus phage vB_VibM_10AMN12</name>
    <dbReference type="NCBI Taxonomy" id="3076785"/>
    <lineage>
        <taxon>Viruses</taxon>
        <taxon>Duplodnaviria</taxon>
        <taxon>Heunggongvirae</taxon>
        <taxon>Uroviricota</taxon>
        <taxon>Caudoviricetes</taxon>
    </lineage>
</organism>
<keyword evidence="1" id="KW-0472">Membrane</keyword>
<evidence type="ECO:0000256" key="1">
    <source>
        <dbReference type="SAM" id="Phobius"/>
    </source>
</evidence>
<keyword evidence="1" id="KW-0812">Transmembrane</keyword>
<feature type="transmembrane region" description="Helical" evidence="1">
    <location>
        <begin position="46"/>
        <end position="65"/>
    </location>
</feature>
<evidence type="ECO:0000313" key="2">
    <source>
        <dbReference type="EMBL" id="WNO47537.1"/>
    </source>
</evidence>